<feature type="region of interest" description="Disordered" evidence="1">
    <location>
        <begin position="366"/>
        <end position="422"/>
    </location>
</feature>
<organism evidence="2 3">
    <name type="scientific">Peltaster fructicola</name>
    <dbReference type="NCBI Taxonomy" id="286661"/>
    <lineage>
        <taxon>Eukaryota</taxon>
        <taxon>Fungi</taxon>
        <taxon>Dikarya</taxon>
        <taxon>Ascomycota</taxon>
        <taxon>Pezizomycotina</taxon>
        <taxon>Dothideomycetes</taxon>
        <taxon>Dothideomycetes incertae sedis</taxon>
        <taxon>Peltaster</taxon>
    </lineage>
</organism>
<evidence type="ECO:0000256" key="1">
    <source>
        <dbReference type="SAM" id="MobiDB-lite"/>
    </source>
</evidence>
<feature type="region of interest" description="Disordered" evidence="1">
    <location>
        <begin position="476"/>
        <end position="496"/>
    </location>
</feature>
<dbReference type="AlphaFoldDB" id="A0A6H0XL57"/>
<sequence length="602" mass="65416">MDHIKRSYKDSPKLNKKQSWFGKALRNVVAQGALTAKAAVDSVRERIAGSTMPELPNNETSNNYHTALSLTDGIQTPRHRRTISAKSTLSSIRAHLPRRSIDNRRHSIQNLLPRSESYSSRRKGGPEVFYTTSPHRATVMLAATIPLPSSPIDVPGKAPSLSLDLGSSQLISPASQQKLEDARHDTPTRKDLDCLTPLYLPTPLLHAVKGDENMVPDPLQPVLEVRRSSGKLEQENMIQHADGWVTINLESPLPGTNAHIELDDNCVESMMIKELACSPTRQLSTSRMPLIPGCSTDEPPRPLNARARSINAKELLDELSGQTTSQSGNKLLDVFIAEHIVDISVSSGILSEQKIPQDARSIKPSLGLIDSQPVQNSGPPSPERRVRLPMRPKLSIDTTTTSLEHRIDSPHEDEGSSTPKSATLSVLQESLGEQHTPIRCRGAHRVTDVAAAILRERTDDHLLFLDRMVASSADSSADISTTSGQSAGGKPATPSPLRRAATLRSLQPDLSSVDADIPLHEARPVGHQIRRHRFQSSSPCSSLSSPSRFSPLSSSGAGQALLTAASSSSSNNTPQHQCAIHNRFSLLANSDDMLSDEEDDDI</sequence>
<reference evidence="2 3" key="1">
    <citation type="journal article" date="2016" name="Sci. Rep.">
        <title>Peltaster fructicola genome reveals evolution from an invasive phytopathogen to an ectophytic parasite.</title>
        <authorList>
            <person name="Xu C."/>
            <person name="Chen H."/>
            <person name="Gleason M.L."/>
            <person name="Xu J.R."/>
            <person name="Liu H."/>
            <person name="Zhang R."/>
            <person name="Sun G."/>
        </authorList>
    </citation>
    <scope>NUCLEOTIDE SEQUENCE [LARGE SCALE GENOMIC DNA]</scope>
    <source>
        <strain evidence="2 3">LNHT1506</strain>
    </source>
</reference>
<accession>A0A6H0XL57</accession>
<gene>
    <name evidence="2" type="ORF">AMS68_000885</name>
</gene>
<name>A0A6H0XL57_9PEZI</name>
<dbReference type="Proteomes" id="UP000503462">
    <property type="component" value="Chromosome 1"/>
</dbReference>
<protein>
    <submittedName>
        <fullName evidence="2">Uncharacterized protein</fullName>
    </submittedName>
</protein>
<evidence type="ECO:0000313" key="3">
    <source>
        <dbReference type="Proteomes" id="UP000503462"/>
    </source>
</evidence>
<keyword evidence="3" id="KW-1185">Reference proteome</keyword>
<evidence type="ECO:0000313" key="2">
    <source>
        <dbReference type="EMBL" id="QIW95367.1"/>
    </source>
</evidence>
<feature type="compositionally biased region" description="Low complexity" evidence="1">
    <location>
        <begin position="536"/>
        <end position="556"/>
    </location>
</feature>
<dbReference type="EMBL" id="CP051139">
    <property type="protein sequence ID" value="QIW95367.1"/>
    <property type="molecule type" value="Genomic_DNA"/>
</dbReference>
<proteinExistence type="predicted"/>
<feature type="compositionally biased region" description="Basic and acidic residues" evidence="1">
    <location>
        <begin position="403"/>
        <end position="414"/>
    </location>
</feature>
<feature type="region of interest" description="Disordered" evidence="1">
    <location>
        <begin position="524"/>
        <end position="556"/>
    </location>
</feature>